<keyword evidence="2" id="KW-0472">Membrane</keyword>
<dbReference type="OrthoDB" id="198474at2759"/>
<feature type="transmembrane region" description="Helical" evidence="2">
    <location>
        <begin position="158"/>
        <end position="184"/>
    </location>
</feature>
<feature type="chain" id="PRO_5035206443" evidence="3">
    <location>
        <begin position="18"/>
        <end position="194"/>
    </location>
</feature>
<dbReference type="AlphaFoldDB" id="A0A8J5XIL9"/>
<evidence type="ECO:0000256" key="2">
    <source>
        <dbReference type="SAM" id="Phobius"/>
    </source>
</evidence>
<protein>
    <submittedName>
        <fullName evidence="4">Uncharacterized protein</fullName>
    </submittedName>
</protein>
<keyword evidence="3" id="KW-0732">Signal</keyword>
<keyword evidence="5" id="KW-1185">Reference proteome</keyword>
<keyword evidence="2" id="KW-1133">Transmembrane helix</keyword>
<dbReference type="Proteomes" id="UP000751190">
    <property type="component" value="Unassembled WGS sequence"/>
</dbReference>
<evidence type="ECO:0000256" key="3">
    <source>
        <dbReference type="SAM" id="SignalP"/>
    </source>
</evidence>
<dbReference type="OMA" id="YSATWTH"/>
<feature type="compositionally biased region" description="Gly residues" evidence="1">
    <location>
        <begin position="25"/>
        <end position="43"/>
    </location>
</feature>
<keyword evidence="2" id="KW-0812">Transmembrane</keyword>
<reference evidence="4" key="1">
    <citation type="submission" date="2021-05" db="EMBL/GenBank/DDBJ databases">
        <title>The genome of the haptophyte Pavlova lutheri (Diacronema luteri, Pavlovales) - a model for lipid biosynthesis in eukaryotic algae.</title>
        <authorList>
            <person name="Hulatt C.J."/>
            <person name="Posewitz M.C."/>
        </authorList>
    </citation>
    <scope>NUCLEOTIDE SEQUENCE</scope>
    <source>
        <strain evidence="4">NIVA-4/92</strain>
    </source>
</reference>
<feature type="transmembrane region" description="Helical" evidence="2">
    <location>
        <begin position="60"/>
        <end position="82"/>
    </location>
</feature>
<feature type="signal peptide" evidence="3">
    <location>
        <begin position="1"/>
        <end position="17"/>
    </location>
</feature>
<accession>A0A8J5XIL9</accession>
<feature type="region of interest" description="Disordered" evidence="1">
    <location>
        <begin position="25"/>
        <end position="45"/>
    </location>
</feature>
<gene>
    <name evidence="4" type="ORF">KFE25_013341</name>
</gene>
<sequence length="194" mass="19258">MPLTALVGLAALALAPGRPPLVARRGGGARMSGGGPNGASGHGGDADVFGGAQRLESLKAAALGAASGGLACAPVALVAAGFDLATWEFDVDTLALASALFAITYRYTVREDASPMLRQGAVGAFALSRAGAAVRVPDTCAPAPLRCEPYGLYLDPTMLAQGAAAALVGACAFGAAAAAVDYACTRGWLRRVRG</sequence>
<dbReference type="EMBL" id="JAGTXO010000004">
    <property type="protein sequence ID" value="KAG8468258.1"/>
    <property type="molecule type" value="Genomic_DNA"/>
</dbReference>
<comment type="caution">
    <text evidence="4">The sequence shown here is derived from an EMBL/GenBank/DDBJ whole genome shotgun (WGS) entry which is preliminary data.</text>
</comment>
<evidence type="ECO:0000256" key="1">
    <source>
        <dbReference type="SAM" id="MobiDB-lite"/>
    </source>
</evidence>
<evidence type="ECO:0000313" key="5">
    <source>
        <dbReference type="Proteomes" id="UP000751190"/>
    </source>
</evidence>
<organism evidence="4 5">
    <name type="scientific">Diacronema lutheri</name>
    <name type="common">Unicellular marine alga</name>
    <name type="synonym">Monochrysis lutheri</name>
    <dbReference type="NCBI Taxonomy" id="2081491"/>
    <lineage>
        <taxon>Eukaryota</taxon>
        <taxon>Haptista</taxon>
        <taxon>Haptophyta</taxon>
        <taxon>Pavlovophyceae</taxon>
        <taxon>Pavlovales</taxon>
        <taxon>Pavlovaceae</taxon>
        <taxon>Diacronema</taxon>
    </lineage>
</organism>
<name>A0A8J5XIL9_DIALT</name>
<evidence type="ECO:0000313" key="4">
    <source>
        <dbReference type="EMBL" id="KAG8468258.1"/>
    </source>
</evidence>
<proteinExistence type="predicted"/>
<dbReference type="PANTHER" id="PTHR36383">
    <property type="entry name" value="OS09G0529350 PROTEIN"/>
    <property type="match status" value="1"/>
</dbReference>
<dbReference type="PANTHER" id="PTHR36383:SF1">
    <property type="entry name" value="PROTEIN, PUTATIVE-RELATED"/>
    <property type="match status" value="1"/>
</dbReference>